<feature type="transmembrane region" description="Helical" evidence="1">
    <location>
        <begin position="95"/>
        <end position="117"/>
    </location>
</feature>
<evidence type="ECO:0000256" key="1">
    <source>
        <dbReference type="SAM" id="Phobius"/>
    </source>
</evidence>
<feature type="transmembrane region" description="Helical" evidence="1">
    <location>
        <begin position="230"/>
        <end position="248"/>
    </location>
</feature>
<keyword evidence="3" id="KW-0378">Hydrolase</keyword>
<comment type="caution">
    <text evidence="3">The sequence shown here is derived from an EMBL/GenBank/DDBJ whole genome shotgun (WGS) entry which is preliminary data.</text>
</comment>
<protein>
    <submittedName>
        <fullName evidence="3">CPBP family intramembrane glutamic endopeptidase</fullName>
        <ecNumber evidence="3">3.4.-.-</ecNumber>
    </submittedName>
</protein>
<reference evidence="4" key="1">
    <citation type="journal article" date="2019" name="Int. J. Syst. Evol. Microbiol.">
        <title>The Global Catalogue of Microorganisms (GCM) 10K type strain sequencing project: providing services to taxonomists for standard genome sequencing and annotation.</title>
        <authorList>
            <consortium name="The Broad Institute Genomics Platform"/>
            <consortium name="The Broad Institute Genome Sequencing Center for Infectious Disease"/>
            <person name="Wu L."/>
            <person name="Ma J."/>
        </authorList>
    </citation>
    <scope>NUCLEOTIDE SEQUENCE [LARGE SCALE GENOMIC DNA]</scope>
    <source>
        <strain evidence="4">CGMCC 4.7317</strain>
    </source>
</reference>
<sequence length="249" mass="26740">MTARTDLAWGWTVAALTSAARADIGAFTSDPPRRCSTLWRWVAAVEVVACAVAVVLDLALPSLVILLVMVVSLLVRREHLSTLGMRRLDHPWRTAGIVLALSVGWTVAVIALFMPVLEHLIGEQQDVSAFVSLEGDVARLAVLLALSWTLAAVGEELAFRGFVLTRIADAIGPGALGVVVAVLVSSALFALIHTEQGTVGVVLTFLDALFFAVLRLHYRSLWAAVLAHGFNNTIGMTAYFLVGPIYALW</sequence>
<keyword evidence="1" id="KW-0812">Transmembrane</keyword>
<accession>A0ABW1T1I5</accession>
<dbReference type="Proteomes" id="UP001596138">
    <property type="component" value="Unassembled WGS sequence"/>
</dbReference>
<evidence type="ECO:0000259" key="2">
    <source>
        <dbReference type="Pfam" id="PF02517"/>
    </source>
</evidence>
<evidence type="ECO:0000313" key="3">
    <source>
        <dbReference type="EMBL" id="MFC6238005.1"/>
    </source>
</evidence>
<proteinExistence type="predicted"/>
<dbReference type="InterPro" id="IPR003675">
    <property type="entry name" value="Rce1/LyrA-like_dom"/>
</dbReference>
<feature type="domain" description="CAAX prenyl protease 2/Lysostaphin resistance protein A-like" evidence="2">
    <location>
        <begin position="140"/>
        <end position="234"/>
    </location>
</feature>
<dbReference type="EC" id="3.4.-.-" evidence="3"/>
<feature type="transmembrane region" description="Helical" evidence="1">
    <location>
        <begin position="41"/>
        <end position="74"/>
    </location>
</feature>
<evidence type="ECO:0000313" key="4">
    <source>
        <dbReference type="Proteomes" id="UP001596138"/>
    </source>
</evidence>
<dbReference type="RefSeq" id="WP_386765823.1">
    <property type="nucleotide sequence ID" value="NZ_JBHSTI010000008.1"/>
</dbReference>
<gene>
    <name evidence="3" type="ORF">ACFQGU_08950</name>
</gene>
<feature type="transmembrane region" description="Helical" evidence="1">
    <location>
        <begin position="170"/>
        <end position="192"/>
    </location>
</feature>
<dbReference type="GO" id="GO:0016787">
    <property type="term" value="F:hydrolase activity"/>
    <property type="evidence" value="ECO:0007669"/>
    <property type="project" value="UniProtKB-KW"/>
</dbReference>
<name>A0ABW1T1I5_9ACTN</name>
<organism evidence="3 4">
    <name type="scientific">Longivirga aurantiaca</name>
    <dbReference type="NCBI Taxonomy" id="1837743"/>
    <lineage>
        <taxon>Bacteria</taxon>
        <taxon>Bacillati</taxon>
        <taxon>Actinomycetota</taxon>
        <taxon>Actinomycetes</taxon>
        <taxon>Sporichthyales</taxon>
        <taxon>Sporichthyaceae</taxon>
        <taxon>Longivirga</taxon>
    </lineage>
</organism>
<feature type="transmembrane region" description="Helical" evidence="1">
    <location>
        <begin position="137"/>
        <end position="158"/>
    </location>
</feature>
<keyword evidence="1" id="KW-1133">Transmembrane helix</keyword>
<keyword evidence="4" id="KW-1185">Reference proteome</keyword>
<dbReference type="EMBL" id="JBHSTI010000008">
    <property type="protein sequence ID" value="MFC6238005.1"/>
    <property type="molecule type" value="Genomic_DNA"/>
</dbReference>
<keyword evidence="1" id="KW-0472">Membrane</keyword>
<feature type="transmembrane region" description="Helical" evidence="1">
    <location>
        <begin position="198"/>
        <end position="218"/>
    </location>
</feature>
<dbReference type="Pfam" id="PF02517">
    <property type="entry name" value="Rce1-like"/>
    <property type="match status" value="1"/>
</dbReference>